<comment type="caution">
    <text evidence="2">The sequence shown here is derived from an EMBL/GenBank/DDBJ whole genome shotgun (WGS) entry which is preliminary data.</text>
</comment>
<proteinExistence type="predicted"/>
<evidence type="ECO:0000313" key="2">
    <source>
        <dbReference type="EMBL" id="PYE55423.1"/>
    </source>
</evidence>
<dbReference type="Proteomes" id="UP000248326">
    <property type="component" value="Unassembled WGS sequence"/>
</dbReference>
<sequence length="161" mass="18081">MHTIGMKKTLMLVTLSALSATPAFAAATVYEAKPESIMTILKAEGYKPEYKAGDEKTKPSITVKLAGDNYYFYFTGCKNGVCQRINADNGFEKPDKADGLAEKLAKWNAEWYSQAYQEKDGTIYLDSSYIITGGFTAENFLAWLDSYTNDFDEFYKNLYAK</sequence>
<reference evidence="2 3" key="1">
    <citation type="submission" date="2018-06" db="EMBL/GenBank/DDBJ databases">
        <title>Genomic Encyclopedia of Type Strains, Phase IV (KMG-IV): sequencing the most valuable type-strain genomes for metagenomic binning, comparative biology and taxonomic classification.</title>
        <authorList>
            <person name="Goeker M."/>
        </authorList>
    </citation>
    <scope>NUCLEOTIDE SEQUENCE [LARGE SCALE GENOMIC DNA]</scope>
    <source>
        <strain evidence="2 3">DSM 18048</strain>
    </source>
</reference>
<gene>
    <name evidence="2" type="ORF">DES52_103256</name>
</gene>
<feature type="signal peptide" evidence="1">
    <location>
        <begin position="1"/>
        <end position="25"/>
    </location>
</feature>
<evidence type="ECO:0000256" key="1">
    <source>
        <dbReference type="SAM" id="SignalP"/>
    </source>
</evidence>
<dbReference type="Pfam" id="PF10722">
    <property type="entry name" value="YbjN"/>
    <property type="match status" value="1"/>
</dbReference>
<keyword evidence="1" id="KW-0732">Signal</keyword>
<protein>
    <submittedName>
        <fullName evidence="2">Putative sensory transduction regulator</fullName>
    </submittedName>
</protein>
<organism evidence="2 3">
    <name type="scientific">Deinococcus yavapaiensis KR-236</name>
    <dbReference type="NCBI Taxonomy" id="694435"/>
    <lineage>
        <taxon>Bacteria</taxon>
        <taxon>Thermotogati</taxon>
        <taxon>Deinococcota</taxon>
        <taxon>Deinococci</taxon>
        <taxon>Deinococcales</taxon>
        <taxon>Deinococcaceae</taxon>
        <taxon>Deinococcus</taxon>
    </lineage>
</organism>
<accession>A0A318SR68</accession>
<dbReference type="InterPro" id="IPR019660">
    <property type="entry name" value="Put_sensory_transdc_reg_YbjN"/>
</dbReference>
<evidence type="ECO:0000313" key="3">
    <source>
        <dbReference type="Proteomes" id="UP000248326"/>
    </source>
</evidence>
<name>A0A318SR68_9DEIO</name>
<dbReference type="OrthoDB" id="65074at2"/>
<feature type="chain" id="PRO_5016252343" evidence="1">
    <location>
        <begin position="26"/>
        <end position="161"/>
    </location>
</feature>
<dbReference type="AlphaFoldDB" id="A0A318SR68"/>
<dbReference type="EMBL" id="QJSX01000003">
    <property type="protein sequence ID" value="PYE55423.1"/>
    <property type="molecule type" value="Genomic_DNA"/>
</dbReference>
<keyword evidence="3" id="KW-1185">Reference proteome</keyword>